<gene>
    <name evidence="6" type="ORF">ANANG_G00132740</name>
</gene>
<dbReference type="GO" id="GO:0003735">
    <property type="term" value="F:structural constituent of ribosome"/>
    <property type="evidence" value="ECO:0007669"/>
    <property type="project" value="InterPro"/>
</dbReference>
<evidence type="ECO:0000313" key="6">
    <source>
        <dbReference type="EMBL" id="KAG5848052.1"/>
    </source>
</evidence>
<evidence type="ECO:0000256" key="2">
    <source>
        <dbReference type="ARBA" id="ARBA00022980"/>
    </source>
</evidence>
<dbReference type="PANTHER" id="PTHR14503">
    <property type="entry name" value="MITOCHONDRIAL RIBOSOMAL PROTEIN 34 FAMILY MEMBER"/>
    <property type="match status" value="1"/>
</dbReference>
<dbReference type="Pfam" id="PF00468">
    <property type="entry name" value="Ribosomal_L34"/>
    <property type="match status" value="1"/>
</dbReference>
<comment type="caution">
    <text evidence="6">The sequence shown here is derived from an EMBL/GenBank/DDBJ whole genome shotgun (WGS) entry which is preliminary data.</text>
</comment>
<evidence type="ECO:0000256" key="3">
    <source>
        <dbReference type="ARBA" id="ARBA00023274"/>
    </source>
</evidence>
<dbReference type="Gene3D" id="1.10.287.3980">
    <property type="match status" value="1"/>
</dbReference>
<dbReference type="AlphaFoldDB" id="A0A9D3S2P1"/>
<evidence type="ECO:0000256" key="5">
    <source>
        <dbReference type="ARBA" id="ARBA00035434"/>
    </source>
</evidence>
<evidence type="ECO:0000256" key="1">
    <source>
        <dbReference type="ARBA" id="ARBA00010111"/>
    </source>
</evidence>
<organism evidence="6 7">
    <name type="scientific">Anguilla anguilla</name>
    <name type="common">European freshwater eel</name>
    <name type="synonym">Muraena anguilla</name>
    <dbReference type="NCBI Taxonomy" id="7936"/>
    <lineage>
        <taxon>Eukaryota</taxon>
        <taxon>Metazoa</taxon>
        <taxon>Chordata</taxon>
        <taxon>Craniata</taxon>
        <taxon>Vertebrata</taxon>
        <taxon>Euteleostomi</taxon>
        <taxon>Actinopterygii</taxon>
        <taxon>Neopterygii</taxon>
        <taxon>Teleostei</taxon>
        <taxon>Anguilliformes</taxon>
        <taxon>Anguillidae</taxon>
        <taxon>Anguilla</taxon>
    </lineage>
</organism>
<dbReference type="EMBL" id="JAFIRN010000006">
    <property type="protein sequence ID" value="KAG5848052.1"/>
    <property type="molecule type" value="Genomic_DNA"/>
</dbReference>
<protein>
    <recommendedName>
        <fullName evidence="4">Large ribosomal subunit protein bL34m</fullName>
    </recommendedName>
    <alternativeName>
        <fullName evidence="5">39S ribosomal protein L34, mitochondrial</fullName>
    </alternativeName>
</protein>
<evidence type="ECO:0000256" key="4">
    <source>
        <dbReference type="ARBA" id="ARBA00035274"/>
    </source>
</evidence>
<evidence type="ECO:0000313" key="7">
    <source>
        <dbReference type="Proteomes" id="UP001044222"/>
    </source>
</evidence>
<dbReference type="Proteomes" id="UP001044222">
    <property type="component" value="Chromosome 6"/>
</dbReference>
<sequence>MNVLKSAFRLPRGLGCNTCSVVMQQALPLLRAASSWILSRTPAACAVAGRGALGPGAEGAGIFRNLPWRHQQVRSVKRGAEYQPKNIKRMRTHGWDRRVRTRGGIEVILRRMLKGRKSLTV</sequence>
<dbReference type="InterPro" id="IPR000271">
    <property type="entry name" value="Ribosomal_bL34"/>
</dbReference>
<accession>A0A9D3S2P1</accession>
<dbReference type="FunFam" id="1.10.287.3980:FF:000001">
    <property type="entry name" value="Mitochondrial ribosomal protein L34"/>
    <property type="match status" value="1"/>
</dbReference>
<dbReference type="NCBIfam" id="TIGR01030">
    <property type="entry name" value="rpmH_bact"/>
    <property type="match status" value="1"/>
</dbReference>
<reference evidence="6" key="1">
    <citation type="submission" date="2021-01" db="EMBL/GenBank/DDBJ databases">
        <title>A chromosome-scale assembly of European eel, Anguilla anguilla.</title>
        <authorList>
            <person name="Henkel C."/>
            <person name="Jong-Raadsen S.A."/>
            <person name="Dufour S."/>
            <person name="Weltzien F.-A."/>
            <person name="Palstra A.P."/>
            <person name="Pelster B."/>
            <person name="Spaink H.P."/>
            <person name="Van Den Thillart G.E."/>
            <person name="Jansen H."/>
            <person name="Zahm M."/>
            <person name="Klopp C."/>
            <person name="Cedric C."/>
            <person name="Louis A."/>
            <person name="Berthelot C."/>
            <person name="Parey E."/>
            <person name="Roest Crollius H."/>
            <person name="Montfort J."/>
            <person name="Robinson-Rechavi M."/>
            <person name="Bucao C."/>
            <person name="Bouchez O."/>
            <person name="Gislard M."/>
            <person name="Lluch J."/>
            <person name="Milhes M."/>
            <person name="Lampietro C."/>
            <person name="Lopez Roques C."/>
            <person name="Donnadieu C."/>
            <person name="Braasch I."/>
            <person name="Desvignes T."/>
            <person name="Postlethwait J."/>
            <person name="Bobe J."/>
            <person name="Guiguen Y."/>
            <person name="Dirks R."/>
        </authorList>
    </citation>
    <scope>NUCLEOTIDE SEQUENCE</scope>
    <source>
        <strain evidence="6">Tag_6206</strain>
        <tissue evidence="6">Liver</tissue>
    </source>
</reference>
<name>A0A9D3S2P1_ANGAN</name>
<dbReference type="GO" id="GO:0005762">
    <property type="term" value="C:mitochondrial large ribosomal subunit"/>
    <property type="evidence" value="ECO:0007669"/>
    <property type="project" value="TreeGrafter"/>
</dbReference>
<keyword evidence="3" id="KW-0687">Ribonucleoprotein</keyword>
<keyword evidence="7" id="KW-1185">Reference proteome</keyword>
<dbReference type="OrthoDB" id="431691at2759"/>
<dbReference type="OMA" id="QQLWHYQ"/>
<dbReference type="PANTHER" id="PTHR14503:SF4">
    <property type="entry name" value="LARGE RIBOSOMAL SUBUNIT PROTEIN BL34M"/>
    <property type="match status" value="1"/>
</dbReference>
<keyword evidence="2" id="KW-0689">Ribosomal protein</keyword>
<proteinExistence type="inferred from homology"/>
<dbReference type="GO" id="GO:0006412">
    <property type="term" value="P:translation"/>
    <property type="evidence" value="ECO:0007669"/>
    <property type="project" value="InterPro"/>
</dbReference>
<comment type="similarity">
    <text evidence="1">Belongs to the bacterial ribosomal protein bL34 family.</text>
</comment>